<evidence type="ECO:0000313" key="2">
    <source>
        <dbReference type="EMBL" id="MFD2319289.1"/>
    </source>
</evidence>
<name>A0ABW5ER09_9BURK</name>
<dbReference type="RefSeq" id="WP_128422650.1">
    <property type="nucleotide sequence ID" value="NZ_JBHSIH010000001.1"/>
</dbReference>
<dbReference type="EMBL" id="JBHUIG010000011">
    <property type="protein sequence ID" value="MFD2319289.1"/>
    <property type="molecule type" value="Genomic_DNA"/>
</dbReference>
<protein>
    <submittedName>
        <fullName evidence="2">Uncharacterized protein</fullName>
    </submittedName>
</protein>
<dbReference type="Proteomes" id="UP001597287">
    <property type="component" value="Unassembled WGS sequence"/>
</dbReference>
<feature type="compositionally biased region" description="Basic and acidic residues" evidence="1">
    <location>
        <begin position="62"/>
        <end position="79"/>
    </location>
</feature>
<sequence>MKWIAIILVFLGMMMSTLGSFASHGLILFSMMQDDSPIGSHVLHLHQSPVDDDHVDDSSSVAEKEQKSTQHSASDHSHETPYPFVVPIWRHRALLFAHYAIASRHHYDLAADRLERPPKFWV</sequence>
<reference evidence="3" key="1">
    <citation type="journal article" date="2019" name="Int. J. Syst. Evol. Microbiol.">
        <title>The Global Catalogue of Microorganisms (GCM) 10K type strain sequencing project: providing services to taxonomists for standard genome sequencing and annotation.</title>
        <authorList>
            <consortium name="The Broad Institute Genomics Platform"/>
            <consortium name="The Broad Institute Genome Sequencing Center for Infectious Disease"/>
            <person name="Wu L."/>
            <person name="Ma J."/>
        </authorList>
    </citation>
    <scope>NUCLEOTIDE SEQUENCE [LARGE SCALE GENOMIC DNA]</scope>
    <source>
        <strain evidence="3">CCUG 62793</strain>
    </source>
</reference>
<evidence type="ECO:0000256" key="1">
    <source>
        <dbReference type="SAM" id="MobiDB-lite"/>
    </source>
</evidence>
<organism evidence="2 3">
    <name type="scientific">Delftia deserti</name>
    <dbReference type="NCBI Taxonomy" id="1651218"/>
    <lineage>
        <taxon>Bacteria</taxon>
        <taxon>Pseudomonadati</taxon>
        <taxon>Pseudomonadota</taxon>
        <taxon>Betaproteobacteria</taxon>
        <taxon>Burkholderiales</taxon>
        <taxon>Comamonadaceae</taxon>
        <taxon>Delftia</taxon>
    </lineage>
</organism>
<proteinExistence type="predicted"/>
<comment type="caution">
    <text evidence="2">The sequence shown here is derived from an EMBL/GenBank/DDBJ whole genome shotgun (WGS) entry which is preliminary data.</text>
</comment>
<keyword evidence="3" id="KW-1185">Reference proteome</keyword>
<gene>
    <name evidence="2" type="ORF">ACFSPV_11255</name>
</gene>
<evidence type="ECO:0000313" key="3">
    <source>
        <dbReference type="Proteomes" id="UP001597287"/>
    </source>
</evidence>
<feature type="region of interest" description="Disordered" evidence="1">
    <location>
        <begin position="48"/>
        <end position="80"/>
    </location>
</feature>
<accession>A0ABW5ER09</accession>